<dbReference type="KEGG" id="aft:BBF96_00730"/>
<dbReference type="EMBL" id="CP016379">
    <property type="protein sequence ID" value="AZR72046.1"/>
    <property type="molecule type" value="Genomic_DNA"/>
</dbReference>
<dbReference type="SUPFAM" id="SSF52833">
    <property type="entry name" value="Thioredoxin-like"/>
    <property type="match status" value="1"/>
</dbReference>
<dbReference type="Proteomes" id="UP000267250">
    <property type="component" value="Chromosome"/>
</dbReference>
<dbReference type="AlphaFoldDB" id="A0A3Q9HNH0"/>
<sequence length="71" mass="8515">MADIIVYSFKPFTWNKSNIFKVLLDIENDIYENFKIVTYPSLIFINEKSQVEKILVGWKKSHMKEINNFIK</sequence>
<reference evidence="1 2" key="1">
    <citation type="submission" date="2016-07" db="EMBL/GenBank/DDBJ databases">
        <title>Genome and transcriptome analysis of iron-reducing fermentative bacteria Anoxybacter fermentans.</title>
        <authorList>
            <person name="Zeng X."/>
            <person name="Shao Z."/>
        </authorList>
    </citation>
    <scope>NUCLEOTIDE SEQUENCE [LARGE SCALE GENOMIC DNA]</scope>
    <source>
        <strain evidence="1 2">DY22613</strain>
    </source>
</reference>
<organism evidence="1 2">
    <name type="scientific">Anoxybacter fermentans</name>
    <dbReference type="NCBI Taxonomy" id="1323375"/>
    <lineage>
        <taxon>Bacteria</taxon>
        <taxon>Bacillati</taxon>
        <taxon>Bacillota</taxon>
        <taxon>Clostridia</taxon>
        <taxon>Halanaerobiales</taxon>
        <taxon>Anoxybacter</taxon>
    </lineage>
</organism>
<evidence type="ECO:0008006" key="3">
    <source>
        <dbReference type="Google" id="ProtNLM"/>
    </source>
</evidence>
<protein>
    <recommendedName>
        <fullName evidence="3">Thioredoxin-like fold domain-containing protein</fullName>
    </recommendedName>
</protein>
<evidence type="ECO:0000313" key="2">
    <source>
        <dbReference type="Proteomes" id="UP000267250"/>
    </source>
</evidence>
<name>A0A3Q9HNH0_9FIRM</name>
<accession>A0A3Q9HNH0</accession>
<evidence type="ECO:0000313" key="1">
    <source>
        <dbReference type="EMBL" id="AZR72046.1"/>
    </source>
</evidence>
<keyword evidence="2" id="KW-1185">Reference proteome</keyword>
<proteinExistence type="predicted"/>
<gene>
    <name evidence="1" type="ORF">BBF96_00730</name>
</gene>
<dbReference type="InterPro" id="IPR036249">
    <property type="entry name" value="Thioredoxin-like_sf"/>
</dbReference>